<feature type="chain" id="PRO_5042292630" evidence="4">
    <location>
        <begin position="26"/>
        <end position="167"/>
    </location>
</feature>
<dbReference type="Proteomes" id="UP001237642">
    <property type="component" value="Unassembled WGS sequence"/>
</dbReference>
<feature type="domain" description="Pectinesterase inhibitor" evidence="5">
    <location>
        <begin position="25"/>
        <end position="163"/>
    </location>
</feature>
<evidence type="ECO:0000313" key="6">
    <source>
        <dbReference type="EMBL" id="KAK1387413.1"/>
    </source>
</evidence>
<dbReference type="SMART" id="SM00856">
    <property type="entry name" value="PMEI"/>
    <property type="match status" value="1"/>
</dbReference>
<organism evidence="6 7">
    <name type="scientific">Heracleum sosnowskyi</name>
    <dbReference type="NCBI Taxonomy" id="360622"/>
    <lineage>
        <taxon>Eukaryota</taxon>
        <taxon>Viridiplantae</taxon>
        <taxon>Streptophyta</taxon>
        <taxon>Embryophyta</taxon>
        <taxon>Tracheophyta</taxon>
        <taxon>Spermatophyta</taxon>
        <taxon>Magnoliopsida</taxon>
        <taxon>eudicotyledons</taxon>
        <taxon>Gunneridae</taxon>
        <taxon>Pentapetalae</taxon>
        <taxon>asterids</taxon>
        <taxon>campanulids</taxon>
        <taxon>Apiales</taxon>
        <taxon>Apiaceae</taxon>
        <taxon>Apioideae</taxon>
        <taxon>apioid superclade</taxon>
        <taxon>Tordylieae</taxon>
        <taxon>Tordyliinae</taxon>
        <taxon>Heracleum</taxon>
    </lineage>
</organism>
<comment type="caution">
    <text evidence="6">The sequence shown here is derived from an EMBL/GenBank/DDBJ whole genome shotgun (WGS) entry which is preliminary data.</text>
</comment>
<dbReference type="NCBIfam" id="TIGR01614">
    <property type="entry name" value="PME_inhib"/>
    <property type="match status" value="1"/>
</dbReference>
<reference evidence="6" key="2">
    <citation type="submission" date="2023-05" db="EMBL/GenBank/DDBJ databases">
        <authorList>
            <person name="Schelkunov M.I."/>
        </authorList>
    </citation>
    <scope>NUCLEOTIDE SEQUENCE</scope>
    <source>
        <strain evidence="6">Hsosn_3</strain>
        <tissue evidence="6">Leaf</tissue>
    </source>
</reference>
<evidence type="ECO:0000313" key="7">
    <source>
        <dbReference type="Proteomes" id="UP001237642"/>
    </source>
</evidence>
<name>A0AAD8ILQ2_9APIA</name>
<dbReference type="Pfam" id="PF04043">
    <property type="entry name" value="PMEI"/>
    <property type="match status" value="1"/>
</dbReference>
<dbReference type="InterPro" id="IPR006501">
    <property type="entry name" value="Pectinesterase_inhib_dom"/>
</dbReference>
<comment type="similarity">
    <text evidence="3">Belongs to the PMEI family.</text>
</comment>
<gene>
    <name evidence="6" type="ORF">POM88_015591</name>
</gene>
<feature type="signal peptide" evidence="4">
    <location>
        <begin position="1"/>
        <end position="25"/>
    </location>
</feature>
<dbReference type="InterPro" id="IPR052421">
    <property type="entry name" value="PCW_Enzyme_Inhibitor"/>
</dbReference>
<dbReference type="GO" id="GO:0046910">
    <property type="term" value="F:pectinesterase inhibitor activity"/>
    <property type="evidence" value="ECO:0007669"/>
    <property type="project" value="InterPro"/>
</dbReference>
<proteinExistence type="inferred from homology"/>
<keyword evidence="7" id="KW-1185">Reference proteome</keyword>
<keyword evidence="2" id="KW-1015">Disulfide bond</keyword>
<dbReference type="SUPFAM" id="SSF101148">
    <property type="entry name" value="Plant invertase/pectin methylesterase inhibitor"/>
    <property type="match status" value="1"/>
</dbReference>
<evidence type="ECO:0000256" key="2">
    <source>
        <dbReference type="ARBA" id="ARBA00023157"/>
    </source>
</evidence>
<reference evidence="6" key="1">
    <citation type="submission" date="2023-02" db="EMBL/GenBank/DDBJ databases">
        <title>Genome of toxic invasive species Heracleum sosnowskyi carries increased number of genes despite the absence of recent whole-genome duplications.</title>
        <authorList>
            <person name="Schelkunov M."/>
            <person name="Shtratnikova V."/>
            <person name="Makarenko M."/>
            <person name="Klepikova A."/>
            <person name="Omelchenko D."/>
            <person name="Novikova G."/>
            <person name="Obukhova E."/>
            <person name="Bogdanov V."/>
            <person name="Penin A."/>
            <person name="Logacheva M."/>
        </authorList>
    </citation>
    <scope>NUCLEOTIDE SEQUENCE</scope>
    <source>
        <strain evidence="6">Hsosn_3</strain>
        <tissue evidence="6">Leaf</tissue>
    </source>
</reference>
<dbReference type="PANTHER" id="PTHR36710">
    <property type="entry name" value="PECTINESTERASE INHIBITOR-LIKE"/>
    <property type="match status" value="1"/>
</dbReference>
<evidence type="ECO:0000256" key="1">
    <source>
        <dbReference type="ARBA" id="ARBA00022729"/>
    </source>
</evidence>
<accession>A0AAD8ILQ2</accession>
<evidence type="ECO:0000259" key="5">
    <source>
        <dbReference type="SMART" id="SM00856"/>
    </source>
</evidence>
<sequence>MAFSYSFKWLPLLLAAASLITIASADQALINSICAKARNHALCYQVLNSVSADRGGLGQISTNVALGKAQNSLNLAKNLAKKASDPRTKEQYKTCLEVYGDALDNLKDTKTSFGKKDFGTANIRASAAYTDVDTCSDEGTNIAPELKAANQENEDYIDIVLAVSNVN</sequence>
<dbReference type="EMBL" id="JAUIZM010000004">
    <property type="protein sequence ID" value="KAK1387413.1"/>
    <property type="molecule type" value="Genomic_DNA"/>
</dbReference>
<dbReference type="InterPro" id="IPR034086">
    <property type="entry name" value="PMEI_plant"/>
</dbReference>
<evidence type="ECO:0000256" key="4">
    <source>
        <dbReference type="SAM" id="SignalP"/>
    </source>
</evidence>
<dbReference type="InterPro" id="IPR035513">
    <property type="entry name" value="Invertase/methylesterase_inhib"/>
</dbReference>
<dbReference type="Gene3D" id="1.20.140.40">
    <property type="entry name" value="Invertase/pectin methylesterase inhibitor family protein"/>
    <property type="match status" value="1"/>
</dbReference>
<dbReference type="PANTHER" id="PTHR36710:SF4">
    <property type="entry name" value="PLANT INVERTASE_PECTIN METHYLESTERASE INHIBITOR SUPERFAMILY PROTEIN"/>
    <property type="match status" value="1"/>
</dbReference>
<protein>
    <submittedName>
        <fullName evidence="6">PMEI domain-containing protein</fullName>
    </submittedName>
</protein>
<evidence type="ECO:0000256" key="3">
    <source>
        <dbReference type="ARBA" id="ARBA00038471"/>
    </source>
</evidence>
<keyword evidence="1 4" id="KW-0732">Signal</keyword>
<dbReference type="AlphaFoldDB" id="A0AAD8ILQ2"/>
<dbReference type="CDD" id="cd15797">
    <property type="entry name" value="PMEI"/>
    <property type="match status" value="1"/>
</dbReference>